<dbReference type="AlphaFoldDB" id="A0A5N6KIK8"/>
<protein>
    <submittedName>
        <fullName evidence="1">Uncharacterized protein</fullName>
    </submittedName>
</protein>
<dbReference type="Proteomes" id="UP000326757">
    <property type="component" value="Unassembled WGS sequence"/>
</dbReference>
<dbReference type="EMBL" id="VIGI01000002">
    <property type="protein sequence ID" value="KAB8303525.1"/>
    <property type="molecule type" value="Genomic_DNA"/>
</dbReference>
<organism evidence="1 2">
    <name type="scientific">Monilinia laxa</name>
    <name type="common">Brown rot fungus</name>
    <name type="synonym">Sclerotinia laxa</name>
    <dbReference type="NCBI Taxonomy" id="61186"/>
    <lineage>
        <taxon>Eukaryota</taxon>
        <taxon>Fungi</taxon>
        <taxon>Dikarya</taxon>
        <taxon>Ascomycota</taxon>
        <taxon>Pezizomycotina</taxon>
        <taxon>Leotiomycetes</taxon>
        <taxon>Helotiales</taxon>
        <taxon>Sclerotiniaceae</taxon>
        <taxon>Monilinia</taxon>
    </lineage>
</organism>
<accession>A0A5N6KIK8</accession>
<proteinExistence type="predicted"/>
<evidence type="ECO:0000313" key="1">
    <source>
        <dbReference type="EMBL" id="KAB8303525.1"/>
    </source>
</evidence>
<sequence>MIRPVRIIRRLSVLAPRAPIAQPTGHKPLSPKLPFTSHRPNVPLYTTLNSNQKVEHFVFQDICMQISLQNKSF</sequence>
<keyword evidence="2" id="KW-1185">Reference proteome</keyword>
<reference evidence="1 2" key="1">
    <citation type="submission" date="2019-06" db="EMBL/GenBank/DDBJ databases">
        <title>Genome Sequence of the Brown Rot Fungal Pathogen Monilinia laxa.</title>
        <authorList>
            <person name="De Miccolis Angelini R.M."/>
            <person name="Landi L."/>
            <person name="Abate D."/>
            <person name="Pollastro S."/>
            <person name="Romanazzi G."/>
            <person name="Faretra F."/>
        </authorList>
    </citation>
    <scope>NUCLEOTIDE SEQUENCE [LARGE SCALE GENOMIC DNA]</scope>
    <source>
        <strain evidence="1 2">Mlax316</strain>
    </source>
</reference>
<name>A0A5N6KIK8_MONLA</name>
<comment type="caution">
    <text evidence="1">The sequence shown here is derived from an EMBL/GenBank/DDBJ whole genome shotgun (WGS) entry which is preliminary data.</text>
</comment>
<evidence type="ECO:0000313" key="2">
    <source>
        <dbReference type="Proteomes" id="UP000326757"/>
    </source>
</evidence>
<gene>
    <name evidence="1" type="ORF">EYC80_004936</name>
</gene>